<dbReference type="GO" id="GO:0003723">
    <property type="term" value="F:RNA binding"/>
    <property type="evidence" value="ECO:0007669"/>
    <property type="project" value="UniProtKB-KW"/>
</dbReference>
<feature type="compositionally biased region" description="Basic and acidic residues" evidence="2">
    <location>
        <begin position="33"/>
        <end position="46"/>
    </location>
</feature>
<dbReference type="InterPro" id="IPR001584">
    <property type="entry name" value="Integrase_cat-core"/>
</dbReference>
<evidence type="ECO:0000259" key="3">
    <source>
        <dbReference type="PROSITE" id="PS50994"/>
    </source>
</evidence>
<dbReference type="SUPFAM" id="SSF53098">
    <property type="entry name" value="Ribonuclease H-like"/>
    <property type="match status" value="1"/>
</dbReference>
<dbReference type="PROSITE" id="PS50994">
    <property type="entry name" value="INTEGRASE"/>
    <property type="match status" value="1"/>
</dbReference>
<dbReference type="GO" id="GO:0015074">
    <property type="term" value="P:DNA integration"/>
    <property type="evidence" value="ECO:0007669"/>
    <property type="project" value="InterPro"/>
</dbReference>
<accession>A0A4S9HI92</accession>
<feature type="domain" description="Integrase catalytic" evidence="3">
    <location>
        <begin position="262"/>
        <end position="355"/>
    </location>
</feature>
<evidence type="ECO:0000313" key="5">
    <source>
        <dbReference type="Proteomes" id="UP000310374"/>
    </source>
</evidence>
<dbReference type="Pfam" id="PF09429">
    <property type="entry name" value="Wbp11"/>
    <property type="match status" value="1"/>
</dbReference>
<reference evidence="4 5" key="1">
    <citation type="submission" date="2018-10" db="EMBL/GenBank/DDBJ databases">
        <title>Fifty Aureobasidium pullulans genomes reveal a recombining polyextremotolerant generalist.</title>
        <authorList>
            <person name="Gostincar C."/>
            <person name="Turk M."/>
            <person name="Zajc J."/>
            <person name="Gunde-Cimerman N."/>
        </authorList>
    </citation>
    <scope>NUCLEOTIDE SEQUENCE [LARGE SCALE GENOMIC DNA]</scope>
    <source>
        <strain evidence="4 5">EXF-10081</strain>
    </source>
</reference>
<gene>
    <name evidence="4" type="ORF">D6D12_05251</name>
</gene>
<dbReference type="GO" id="GO:0006396">
    <property type="term" value="P:RNA processing"/>
    <property type="evidence" value="ECO:0007669"/>
    <property type="project" value="InterPro"/>
</dbReference>
<dbReference type="Proteomes" id="UP000310374">
    <property type="component" value="Unassembled WGS sequence"/>
</dbReference>
<dbReference type="Gene3D" id="3.30.420.10">
    <property type="entry name" value="Ribonuclease H-like superfamily/Ribonuclease H"/>
    <property type="match status" value="1"/>
</dbReference>
<evidence type="ECO:0000313" key="4">
    <source>
        <dbReference type="EMBL" id="THX27843.1"/>
    </source>
</evidence>
<comment type="caution">
    <text evidence="4">The sequence shown here is derived from an EMBL/GenBank/DDBJ whole genome shotgun (WGS) entry which is preliminary data.</text>
</comment>
<organism evidence="4 5">
    <name type="scientific">Aureobasidium pullulans</name>
    <name type="common">Black yeast</name>
    <name type="synonym">Pullularia pullulans</name>
    <dbReference type="NCBI Taxonomy" id="5580"/>
    <lineage>
        <taxon>Eukaryota</taxon>
        <taxon>Fungi</taxon>
        <taxon>Dikarya</taxon>
        <taxon>Ascomycota</taxon>
        <taxon>Pezizomycotina</taxon>
        <taxon>Dothideomycetes</taxon>
        <taxon>Dothideomycetidae</taxon>
        <taxon>Dothideales</taxon>
        <taxon>Saccotheciaceae</taxon>
        <taxon>Aureobasidium</taxon>
    </lineage>
</organism>
<feature type="region of interest" description="Disordered" evidence="2">
    <location>
        <begin position="1"/>
        <end position="46"/>
    </location>
</feature>
<sequence>MPKERSINPVAAQHKADKKQQLKKSKQNVQVQRNEKLARRNPERLQRQIDDLKSLATTQQLRPKDQATLDQLEKDLRAVRKARDVLGEKAPAFAKRREGGGVQEGRKRRRVEEEDEDETDEDVRSIPMPKDTPPPVPRRNQPHQLPNKPAVSAAPVVAQTTYSSAPVLRNLKEESRKFVPTTVAQNITRQKGQSGRLLEPEEADKLEKAGYNDARKVADEMEKEADDCCSTYPFAYQYSEALITSASVRNPLTGARGRDSTVPDGPLTSWSTDFDVALPESRDHNGTTFTNIMTATDKFTKRKHLIPTRTITTVDAAYTMLHIIKLHDLLKEMVTDRGTQWDSEFFRERSKLLSI</sequence>
<dbReference type="OrthoDB" id="5597581at2759"/>
<evidence type="ECO:0000256" key="2">
    <source>
        <dbReference type="SAM" id="MobiDB-lite"/>
    </source>
</evidence>
<protein>
    <recommendedName>
        <fullName evidence="3">Integrase catalytic domain-containing protein</fullName>
    </recommendedName>
</protein>
<evidence type="ECO:0000256" key="1">
    <source>
        <dbReference type="ARBA" id="ARBA00022884"/>
    </source>
</evidence>
<keyword evidence="1" id="KW-0694">RNA-binding</keyword>
<dbReference type="InterPro" id="IPR019007">
    <property type="entry name" value="Wbp11/ELF5/Saf1_N"/>
</dbReference>
<dbReference type="InterPro" id="IPR012337">
    <property type="entry name" value="RNaseH-like_sf"/>
</dbReference>
<dbReference type="EMBL" id="QZAT01000059">
    <property type="protein sequence ID" value="THX27843.1"/>
    <property type="molecule type" value="Genomic_DNA"/>
</dbReference>
<dbReference type="InterPro" id="IPR036397">
    <property type="entry name" value="RNaseH_sf"/>
</dbReference>
<feature type="region of interest" description="Disordered" evidence="2">
    <location>
        <begin position="83"/>
        <end position="154"/>
    </location>
</feature>
<proteinExistence type="predicted"/>
<name>A0A4S9HI92_AURPU</name>
<dbReference type="GO" id="GO:0005634">
    <property type="term" value="C:nucleus"/>
    <property type="evidence" value="ECO:0007669"/>
    <property type="project" value="UniProtKB-ARBA"/>
</dbReference>
<dbReference type="AlphaFoldDB" id="A0A4S9HI92"/>